<protein>
    <recommendedName>
        <fullName evidence="9">G-protein coupled receptors family 1 profile domain-containing protein</fullName>
    </recommendedName>
</protein>
<feature type="transmembrane region" description="Helical" evidence="8">
    <location>
        <begin position="133"/>
        <end position="152"/>
    </location>
</feature>
<feature type="domain" description="G-protein coupled receptors family 1 profile" evidence="9">
    <location>
        <begin position="85"/>
        <end position="157"/>
    </location>
</feature>
<keyword evidence="5 8" id="KW-0472">Membrane</keyword>
<dbReference type="InterPro" id="IPR050119">
    <property type="entry name" value="CCR1-9-like"/>
</dbReference>
<dbReference type="EMBL" id="FN654447">
    <property type="protein sequence ID" value="CBY33783.1"/>
    <property type="molecule type" value="Genomic_DNA"/>
</dbReference>
<feature type="transmembrane region" description="Helical" evidence="8">
    <location>
        <begin position="108"/>
        <end position="127"/>
    </location>
</feature>
<dbReference type="Pfam" id="PF00001">
    <property type="entry name" value="7tm_1"/>
    <property type="match status" value="1"/>
</dbReference>
<dbReference type="PANTHER" id="PTHR10489:SF932">
    <property type="entry name" value="G-PROTEIN COUPLED RECEPTORS FAMILY 1 PROFILE DOMAIN-CONTAINING PROTEIN"/>
    <property type="match status" value="1"/>
</dbReference>
<accession>E4YE33</accession>
<organism evidence="10">
    <name type="scientific">Oikopleura dioica</name>
    <name type="common">Tunicate</name>
    <dbReference type="NCBI Taxonomy" id="34765"/>
    <lineage>
        <taxon>Eukaryota</taxon>
        <taxon>Metazoa</taxon>
        <taxon>Chordata</taxon>
        <taxon>Tunicata</taxon>
        <taxon>Appendicularia</taxon>
        <taxon>Copelata</taxon>
        <taxon>Oikopleuridae</taxon>
        <taxon>Oikopleura</taxon>
    </lineage>
</organism>
<proteinExistence type="predicted"/>
<dbReference type="PRINTS" id="PR00237">
    <property type="entry name" value="GPCRRHODOPSN"/>
</dbReference>
<comment type="subcellular location">
    <subcellularLocation>
        <location evidence="1">Membrane</location>
        <topology evidence="1">Multi-pass membrane protein</topology>
    </subcellularLocation>
</comment>
<dbReference type="Proteomes" id="UP000011014">
    <property type="component" value="Unassembled WGS sequence"/>
</dbReference>
<keyword evidence="7" id="KW-0807">Transducer</keyword>
<evidence type="ECO:0000256" key="4">
    <source>
        <dbReference type="ARBA" id="ARBA00023040"/>
    </source>
</evidence>
<dbReference type="AlphaFoldDB" id="E4YE33"/>
<dbReference type="GO" id="GO:0004930">
    <property type="term" value="F:G protein-coupled receptor activity"/>
    <property type="evidence" value="ECO:0007669"/>
    <property type="project" value="UniProtKB-KW"/>
</dbReference>
<evidence type="ECO:0000256" key="3">
    <source>
        <dbReference type="ARBA" id="ARBA00022989"/>
    </source>
</evidence>
<dbReference type="SUPFAM" id="SSF81321">
    <property type="entry name" value="Family A G protein-coupled receptor-like"/>
    <property type="match status" value="1"/>
</dbReference>
<keyword evidence="4" id="KW-0297">G-protein coupled receptor</keyword>
<evidence type="ECO:0000256" key="2">
    <source>
        <dbReference type="ARBA" id="ARBA00022692"/>
    </source>
</evidence>
<dbReference type="InterPro" id="IPR017452">
    <property type="entry name" value="GPCR_Rhodpsn_7TM"/>
</dbReference>
<dbReference type="PANTHER" id="PTHR10489">
    <property type="entry name" value="CELL ADHESION MOLECULE"/>
    <property type="match status" value="1"/>
</dbReference>
<gene>
    <name evidence="10" type="ORF">GSOID_T00021731001</name>
</gene>
<dbReference type="Gene3D" id="1.20.1070.10">
    <property type="entry name" value="Rhodopsin 7-helix transmembrane proteins"/>
    <property type="match status" value="1"/>
</dbReference>
<evidence type="ECO:0000256" key="1">
    <source>
        <dbReference type="ARBA" id="ARBA00004141"/>
    </source>
</evidence>
<keyword evidence="3 8" id="KW-1133">Transmembrane helix</keyword>
<evidence type="ECO:0000256" key="7">
    <source>
        <dbReference type="ARBA" id="ARBA00023224"/>
    </source>
</evidence>
<evidence type="ECO:0000313" key="10">
    <source>
        <dbReference type="EMBL" id="CBY33783.1"/>
    </source>
</evidence>
<evidence type="ECO:0000256" key="8">
    <source>
        <dbReference type="SAM" id="Phobius"/>
    </source>
</evidence>
<evidence type="ECO:0000259" key="9">
    <source>
        <dbReference type="PROSITE" id="PS50262"/>
    </source>
</evidence>
<name>E4YE33_OIKDI</name>
<evidence type="ECO:0000256" key="5">
    <source>
        <dbReference type="ARBA" id="ARBA00023136"/>
    </source>
</evidence>
<dbReference type="GO" id="GO:0016020">
    <property type="term" value="C:membrane"/>
    <property type="evidence" value="ECO:0007669"/>
    <property type="project" value="UniProtKB-SubCell"/>
</dbReference>
<dbReference type="InterPro" id="IPR000276">
    <property type="entry name" value="GPCR_Rhodpsn"/>
</dbReference>
<dbReference type="PROSITE" id="PS50262">
    <property type="entry name" value="G_PROTEIN_RECEP_F1_2"/>
    <property type="match status" value="1"/>
</dbReference>
<keyword evidence="2 8" id="KW-0812">Transmembrane</keyword>
<keyword evidence="6" id="KW-0675">Receptor</keyword>
<sequence length="173" mass="19485">MENASLENGDFAIGNFGFDFFTSENGTLCFEQKTAMAKEEPDKYDQIMALDCKGFIVPLYSQSALLKQIVLPSLCIVICMLGLCGNGLVIFCSMFLNSSSKTCTDVYVANLAVADFIFVSTIPFWAFDLIQDEWIFGNAACRMFSYITFLNMSSSILPRIENYKFFYQMVHVT</sequence>
<feature type="transmembrane region" description="Helical" evidence="8">
    <location>
        <begin position="69"/>
        <end position="96"/>
    </location>
</feature>
<reference evidence="10" key="1">
    <citation type="journal article" date="2010" name="Science">
        <title>Plasticity of animal genome architecture unmasked by rapid evolution of a pelagic tunicate.</title>
        <authorList>
            <person name="Denoeud F."/>
            <person name="Henriet S."/>
            <person name="Mungpakdee S."/>
            <person name="Aury J.M."/>
            <person name="Da Silva C."/>
            <person name="Brinkmann H."/>
            <person name="Mikhaleva J."/>
            <person name="Olsen L.C."/>
            <person name="Jubin C."/>
            <person name="Canestro C."/>
            <person name="Bouquet J.M."/>
            <person name="Danks G."/>
            <person name="Poulain J."/>
            <person name="Campsteijn C."/>
            <person name="Adamski M."/>
            <person name="Cross I."/>
            <person name="Yadetie F."/>
            <person name="Muffato M."/>
            <person name="Louis A."/>
            <person name="Butcher S."/>
            <person name="Tsagkogeorga G."/>
            <person name="Konrad A."/>
            <person name="Singh S."/>
            <person name="Jensen M.F."/>
            <person name="Cong E.H."/>
            <person name="Eikeseth-Otteraa H."/>
            <person name="Noel B."/>
            <person name="Anthouard V."/>
            <person name="Porcel B.M."/>
            <person name="Kachouri-Lafond R."/>
            <person name="Nishino A."/>
            <person name="Ugolini M."/>
            <person name="Chourrout P."/>
            <person name="Nishida H."/>
            <person name="Aasland R."/>
            <person name="Huzurbazar S."/>
            <person name="Westhof E."/>
            <person name="Delsuc F."/>
            <person name="Lehrach H."/>
            <person name="Reinhardt R."/>
            <person name="Weissenbach J."/>
            <person name="Roy S.W."/>
            <person name="Artiguenave F."/>
            <person name="Postlethwait J.H."/>
            <person name="Manak J.R."/>
            <person name="Thompson E.M."/>
            <person name="Jaillon O."/>
            <person name="Du Pasquier L."/>
            <person name="Boudinot P."/>
            <person name="Liberles D.A."/>
            <person name="Volff J.N."/>
            <person name="Philippe H."/>
            <person name="Lenhard B."/>
            <person name="Roest Crollius H."/>
            <person name="Wincker P."/>
            <person name="Chourrout D."/>
        </authorList>
    </citation>
    <scope>NUCLEOTIDE SEQUENCE [LARGE SCALE GENOMIC DNA]</scope>
</reference>
<evidence type="ECO:0000256" key="6">
    <source>
        <dbReference type="ARBA" id="ARBA00023170"/>
    </source>
</evidence>